<keyword evidence="2" id="KW-1185">Reference proteome</keyword>
<proteinExistence type="predicted"/>
<dbReference type="KEGG" id="lcn:C270_05955"/>
<dbReference type="AlphaFoldDB" id="K0DB60"/>
<dbReference type="Proteomes" id="UP000006299">
    <property type="component" value="Chromosome"/>
</dbReference>
<sequence length="109" mass="12528">MMQNYLIQQPLESPIHRAINSLKDFLKPKKHVPLKPQLMANELITRLEFALNSENPATIQINNSLLSEDVTNYFGYVYQNIQGQILIQSPLTHQMVTILPGTIRHISFN</sequence>
<dbReference type="PATRIC" id="fig|1229758.3.peg.1194"/>
<evidence type="ECO:0000313" key="2">
    <source>
        <dbReference type="Proteomes" id="UP000006299"/>
    </source>
</evidence>
<accession>K0DB60</accession>
<evidence type="ECO:0008006" key="3">
    <source>
        <dbReference type="Google" id="ProtNLM"/>
    </source>
</evidence>
<organism evidence="1 2">
    <name type="scientific">Leuconostoc carnosum (strain JB16)</name>
    <dbReference type="NCBI Taxonomy" id="1229758"/>
    <lineage>
        <taxon>Bacteria</taxon>
        <taxon>Bacillati</taxon>
        <taxon>Bacillota</taxon>
        <taxon>Bacilli</taxon>
        <taxon>Lactobacillales</taxon>
        <taxon>Lactobacillaceae</taxon>
        <taxon>Leuconostoc</taxon>
    </lineage>
</organism>
<gene>
    <name evidence="1" type="ordered locus">C270_05955</name>
</gene>
<reference evidence="1 2" key="1">
    <citation type="journal article" date="2012" name="J. Bacteriol.">
        <title>Complete genome sequence of Leuconostoc carnosum strain JB16, isolated from Kimchi.</title>
        <authorList>
            <person name="Jung J.Y."/>
            <person name="Lee S.H."/>
            <person name="Jeon C.O."/>
        </authorList>
    </citation>
    <scope>NUCLEOTIDE SEQUENCE [LARGE SCALE GENOMIC DNA]</scope>
    <source>
        <strain evidence="1 2">JB16</strain>
    </source>
</reference>
<dbReference type="eggNOG" id="ENOG50308HH">
    <property type="taxonomic scope" value="Bacteria"/>
</dbReference>
<evidence type="ECO:0000313" key="1">
    <source>
        <dbReference type="EMBL" id="AFT82100.1"/>
    </source>
</evidence>
<name>K0DB60_LEUCJ</name>
<dbReference type="STRING" id="1229758.C270_05955"/>
<dbReference type="EMBL" id="CP003851">
    <property type="protein sequence ID" value="AFT82100.1"/>
    <property type="molecule type" value="Genomic_DNA"/>
</dbReference>
<dbReference type="HOGENOM" id="CLU_2233214_0_0_9"/>
<protein>
    <recommendedName>
        <fullName evidence="3">YolD-like protein</fullName>
    </recommendedName>
</protein>